<dbReference type="AlphaFoldDB" id="A0A4P7BH12"/>
<dbReference type="EMBL" id="CP038026">
    <property type="protein sequence ID" value="QBQ36875.1"/>
    <property type="molecule type" value="Genomic_DNA"/>
</dbReference>
<reference evidence="1" key="3">
    <citation type="submission" date="2022-12" db="EMBL/GenBank/DDBJ databases">
        <authorList>
            <person name="Sun Q."/>
            <person name="Kim S."/>
        </authorList>
    </citation>
    <scope>NUCLEOTIDE SEQUENCE</scope>
    <source>
        <strain evidence="1">KCTC 12344</strain>
    </source>
</reference>
<gene>
    <name evidence="2" type="ORF">E1742_12390</name>
    <name evidence="1" type="ORF">GCM10007388_51150</name>
</gene>
<dbReference type="Proteomes" id="UP000294359">
    <property type="component" value="Chromosome"/>
</dbReference>
<keyword evidence="3" id="KW-1185">Reference proteome</keyword>
<evidence type="ECO:0000313" key="2">
    <source>
        <dbReference type="EMBL" id="QBQ36875.1"/>
    </source>
</evidence>
<reference evidence="1" key="1">
    <citation type="journal article" date="2014" name="Int. J. Syst. Evol. Microbiol.">
        <title>Complete genome sequence of Corynebacterium casei LMG S-19264T (=DSM 44701T), isolated from a smear-ripened cheese.</title>
        <authorList>
            <consortium name="US DOE Joint Genome Institute (JGI-PGF)"/>
            <person name="Walter F."/>
            <person name="Albersmeier A."/>
            <person name="Kalinowski J."/>
            <person name="Ruckert C."/>
        </authorList>
    </citation>
    <scope>NUCLEOTIDE SEQUENCE</scope>
    <source>
        <strain evidence="1">KCTC 12344</strain>
    </source>
</reference>
<evidence type="ECO:0000313" key="4">
    <source>
        <dbReference type="Proteomes" id="UP000619512"/>
    </source>
</evidence>
<proteinExistence type="predicted"/>
<dbReference type="Proteomes" id="UP000619512">
    <property type="component" value="Unassembled WGS sequence"/>
</dbReference>
<dbReference type="EMBL" id="BMWW01000021">
    <property type="protein sequence ID" value="GGZ11601.1"/>
    <property type="molecule type" value="Genomic_DNA"/>
</dbReference>
<evidence type="ECO:0000313" key="1">
    <source>
        <dbReference type="EMBL" id="GGZ11601.1"/>
    </source>
</evidence>
<accession>A0A4P7BH12</accession>
<organism evidence="1 4">
    <name type="scientific">Pseudoduganella plicata</name>
    <dbReference type="NCBI Taxonomy" id="321984"/>
    <lineage>
        <taxon>Bacteria</taxon>
        <taxon>Pseudomonadati</taxon>
        <taxon>Pseudomonadota</taxon>
        <taxon>Betaproteobacteria</taxon>
        <taxon>Burkholderiales</taxon>
        <taxon>Oxalobacteraceae</taxon>
        <taxon>Telluria group</taxon>
        <taxon>Pseudoduganella</taxon>
    </lineage>
</organism>
<evidence type="ECO:0000313" key="3">
    <source>
        <dbReference type="Proteomes" id="UP000294359"/>
    </source>
</evidence>
<reference evidence="2 3" key="2">
    <citation type="submission" date="2019-03" db="EMBL/GenBank/DDBJ databases">
        <title>Draft Genome Sequences of Six Type Strains of the Genus Massilia.</title>
        <authorList>
            <person name="Miess H."/>
            <person name="Frediansyhah A."/>
            <person name="Gross H."/>
        </authorList>
    </citation>
    <scope>NUCLEOTIDE SEQUENCE [LARGE SCALE GENOMIC DNA]</scope>
    <source>
        <strain evidence="2 3">DSM 17505</strain>
    </source>
</reference>
<protein>
    <submittedName>
        <fullName evidence="1">Uncharacterized protein</fullName>
    </submittedName>
</protein>
<dbReference type="OrthoDB" id="6623806at2"/>
<name>A0A4P7BH12_9BURK</name>
<sequence length="118" mass="13294">MITLSEEQWSFLKRRDTASFVDSVCEQYISTHKTFAPGMTREQTLAIMQAAYEFAERAGFTSTPHIVHLMYFAADAPGVLDEPAVIAQLRKPGSTPEQRFDDLLAVLSVELNRLEEGR</sequence>